<dbReference type="GO" id="GO:0032259">
    <property type="term" value="P:methylation"/>
    <property type="evidence" value="ECO:0007669"/>
    <property type="project" value="UniProtKB-KW"/>
</dbReference>
<keyword evidence="4" id="KW-1185">Reference proteome</keyword>
<dbReference type="Proteomes" id="UP001177258">
    <property type="component" value="Unassembled WGS sequence"/>
</dbReference>
<proteinExistence type="predicted"/>
<dbReference type="GO" id="GO:0008168">
    <property type="term" value="F:methyltransferase activity"/>
    <property type="evidence" value="ECO:0007669"/>
    <property type="project" value="UniProtKB-KW"/>
</dbReference>
<evidence type="ECO:0000313" key="1">
    <source>
        <dbReference type="EMBL" id="MDO7253605.1"/>
    </source>
</evidence>
<dbReference type="EMBL" id="JAUPEV010000011">
    <property type="protein sequence ID" value="MDO7253605.1"/>
    <property type="molecule type" value="Genomic_DNA"/>
</dbReference>
<dbReference type="Gene3D" id="3.40.50.150">
    <property type="entry name" value="Vaccinia Virus protein VP39"/>
    <property type="match status" value="1"/>
</dbReference>
<name>A0AA90Q3L9_9HELI</name>
<sequence length="263" mass="30531">MTIELENKDLTPQERESIEFLLNSQNPQIHDDLEQIWYLMNKVWDEMGCDNKNIDWDKLGKYYSHPVWLLNGLFIENHDISIQVRENIADYIAKKDFQTIVDYGGGFGTLAKAIAKKSPDKQIFIYEPFPSEYGKRCVANYPNIDFISKLESEFDCIIATDVLEHLEDPLESFEEMLGYLKINGEAIIGNCFYPCIKCHLPQNFHYRYSFDSFAKFMGLKNLGILKNTYATIFLKTKNQKLNPTIKTMGGGDKQNNISHYLFT</sequence>
<reference evidence="1 3" key="3">
    <citation type="journal article" date="2024" name="Syst. Appl. Microbiol.">
        <title>Helicobacter cappadocius sp. nov., from lizards: The first psychrotrophic Helicobacter species.</title>
        <authorList>
            <person name="Aydin F."/>
            <person name="Tarhane S."/>
            <person name="Karakaya E."/>
            <person name="Abay S."/>
            <person name="Kayman T."/>
            <person name="Guran O."/>
            <person name="Bozkurt E."/>
            <person name="Uzum N."/>
            <person name="Avci A."/>
            <person name="Olgun K."/>
            <person name="Jablonski D."/>
            <person name="Guran C."/>
            <person name="Burcin Saticioglu I."/>
        </authorList>
    </citation>
    <scope>NUCLEOTIDE SEQUENCE [LARGE SCALE GENOMIC DNA]</scope>
    <source>
        <strain evidence="1">Faydin-H75</strain>
        <strain evidence="3">faydin-H76</strain>
    </source>
</reference>
<dbReference type="SUPFAM" id="SSF53335">
    <property type="entry name" value="S-adenosyl-L-methionine-dependent methyltransferases"/>
    <property type="match status" value="1"/>
</dbReference>
<evidence type="ECO:0000313" key="3">
    <source>
        <dbReference type="Proteomes" id="UP001177258"/>
    </source>
</evidence>
<evidence type="ECO:0000313" key="4">
    <source>
        <dbReference type="Proteomes" id="UP001240777"/>
    </source>
</evidence>
<protein>
    <submittedName>
        <fullName evidence="2">Methyltransferase domain-containing protein</fullName>
    </submittedName>
</protein>
<evidence type="ECO:0000313" key="2">
    <source>
        <dbReference type="EMBL" id="MDP2539533.1"/>
    </source>
</evidence>
<reference evidence="1" key="2">
    <citation type="submission" date="2023-07" db="EMBL/GenBank/DDBJ databases">
        <authorList>
            <person name="Aydin F."/>
            <person name="Tarhane S."/>
            <person name="Saticioglu I.B."/>
            <person name="Karakaya E."/>
            <person name="Abay S."/>
            <person name="Guran O."/>
            <person name="Bozkurt E."/>
            <person name="Uzum N."/>
            <person name="Olgun K."/>
            <person name="Jablonski D."/>
        </authorList>
    </citation>
    <scope>NUCLEOTIDE SEQUENCE</scope>
    <source>
        <strain evidence="1">Faydin-H75</strain>
    </source>
</reference>
<dbReference type="Pfam" id="PF13489">
    <property type="entry name" value="Methyltransf_23"/>
    <property type="match status" value="1"/>
</dbReference>
<dbReference type="EMBL" id="JAUYZK010000011">
    <property type="protein sequence ID" value="MDP2539533.1"/>
    <property type="molecule type" value="Genomic_DNA"/>
</dbReference>
<comment type="caution">
    <text evidence="2">The sequence shown here is derived from an EMBL/GenBank/DDBJ whole genome shotgun (WGS) entry which is preliminary data.</text>
</comment>
<keyword evidence="2" id="KW-0489">Methyltransferase</keyword>
<dbReference type="RefSeq" id="WP_305517447.1">
    <property type="nucleotide sequence ID" value="NZ_JAUPEV010000011.1"/>
</dbReference>
<gene>
    <name evidence="1" type="ORF">Q5I04_06750</name>
    <name evidence="2" type="ORF">Q5I06_07080</name>
</gene>
<dbReference type="AlphaFoldDB" id="A0AA90Q3L9"/>
<organism evidence="2 3">
    <name type="scientific">Helicobacter cappadocius</name>
    <dbReference type="NCBI Taxonomy" id="3063998"/>
    <lineage>
        <taxon>Bacteria</taxon>
        <taxon>Pseudomonadati</taxon>
        <taxon>Campylobacterota</taxon>
        <taxon>Epsilonproteobacteria</taxon>
        <taxon>Campylobacterales</taxon>
        <taxon>Helicobacteraceae</taxon>
        <taxon>Helicobacter</taxon>
    </lineage>
</organism>
<reference evidence="2 4" key="1">
    <citation type="submission" date="2023-07" db="EMBL/GenBank/DDBJ databases">
        <title>Unpublished Manusciprt.</title>
        <authorList>
            <person name="Aydin F."/>
            <person name="Tarhane S."/>
            <person name="Saticioglu I.B."/>
            <person name="Karakaya E."/>
            <person name="Abay S."/>
            <person name="Guran O."/>
            <person name="Bozkurt E."/>
            <person name="Uzum N."/>
            <person name="Olgun K."/>
            <person name="Jablonski D."/>
        </authorList>
    </citation>
    <scope>NUCLEOTIDE SEQUENCE</scope>
    <source>
        <strain evidence="4">faydin-H75</strain>
        <strain evidence="2">Faydin-H76</strain>
    </source>
</reference>
<accession>A0AA90Q3L9</accession>
<dbReference type="InterPro" id="IPR029063">
    <property type="entry name" value="SAM-dependent_MTases_sf"/>
</dbReference>
<keyword evidence="2" id="KW-0808">Transferase</keyword>
<dbReference type="Proteomes" id="UP001240777">
    <property type="component" value="Unassembled WGS sequence"/>
</dbReference>